<dbReference type="EMBL" id="SRPS01000008">
    <property type="protein sequence ID" value="KAG5977494.1"/>
    <property type="molecule type" value="Genomic_DNA"/>
</dbReference>
<name>A0A9P7SUT3_9HYPO</name>
<dbReference type="AlphaFoldDB" id="A0A9P7SUT3"/>
<proteinExistence type="predicted"/>
<reference evidence="1" key="1">
    <citation type="journal article" date="2020" name="bioRxiv">
        <title>Whole genome comparisons of ergot fungi reveals the divergence and evolution of species within the genus Claviceps are the result of varying mechanisms driving genome evolution and host range expansion.</title>
        <authorList>
            <person name="Wyka S.A."/>
            <person name="Mondo S.J."/>
            <person name="Liu M."/>
            <person name="Dettman J."/>
            <person name="Nalam V."/>
            <person name="Broders K.D."/>
        </authorList>
    </citation>
    <scope>NUCLEOTIDE SEQUENCE</scope>
    <source>
        <strain evidence="1">CCC 1102</strain>
    </source>
</reference>
<evidence type="ECO:0000313" key="2">
    <source>
        <dbReference type="Proteomes" id="UP000784919"/>
    </source>
</evidence>
<protein>
    <submittedName>
        <fullName evidence="1">Uncharacterized protein</fullName>
    </submittedName>
</protein>
<evidence type="ECO:0000313" key="1">
    <source>
        <dbReference type="EMBL" id="KAG5977494.1"/>
    </source>
</evidence>
<gene>
    <name evidence="1" type="ORF">E4U56_007797</name>
</gene>
<organism evidence="1 2">
    <name type="scientific">Claviceps arundinis</name>
    <dbReference type="NCBI Taxonomy" id="1623583"/>
    <lineage>
        <taxon>Eukaryota</taxon>
        <taxon>Fungi</taxon>
        <taxon>Dikarya</taxon>
        <taxon>Ascomycota</taxon>
        <taxon>Pezizomycotina</taxon>
        <taxon>Sordariomycetes</taxon>
        <taxon>Hypocreomycetidae</taxon>
        <taxon>Hypocreales</taxon>
        <taxon>Clavicipitaceae</taxon>
        <taxon>Claviceps</taxon>
    </lineage>
</organism>
<sequence>MNMTSGYTCHFLAAVNSHYKRRPFALLPLCFSYYQTILPFARANLPRVATTCDAIGLLGWSWDEQWKLRSSLHCGLDS</sequence>
<accession>A0A9P7SUT3</accession>
<dbReference type="Proteomes" id="UP000784919">
    <property type="component" value="Unassembled WGS sequence"/>
</dbReference>
<comment type="caution">
    <text evidence="1">The sequence shown here is derived from an EMBL/GenBank/DDBJ whole genome shotgun (WGS) entry which is preliminary data.</text>
</comment>